<feature type="non-terminal residue" evidence="1">
    <location>
        <position position="33"/>
    </location>
</feature>
<protein>
    <submittedName>
        <fullName evidence="1">Ferrous iron transport protein A</fullName>
    </submittedName>
</protein>
<evidence type="ECO:0000313" key="2">
    <source>
        <dbReference type="Proteomes" id="UP000649326"/>
    </source>
</evidence>
<dbReference type="AlphaFoldDB" id="A0A833DZW5"/>
<comment type="caution">
    <text evidence="1">The sequence shown here is derived from an EMBL/GenBank/DDBJ whole genome shotgun (WGS) entry which is preliminary data.</text>
</comment>
<reference evidence="1" key="1">
    <citation type="journal article" date="2020" name="ISME J.">
        <title>Gammaproteobacteria mediating utilization of methyl-, sulfur- and petroleum organic compounds in deep ocean hydrothermal plumes.</title>
        <authorList>
            <person name="Zhou Z."/>
            <person name="Liu Y."/>
            <person name="Pan J."/>
            <person name="Cron B.R."/>
            <person name="Toner B.M."/>
            <person name="Anantharaman K."/>
            <person name="Breier J.A."/>
            <person name="Dick G.J."/>
            <person name="Li M."/>
        </authorList>
    </citation>
    <scope>NUCLEOTIDE SEQUENCE</scope>
    <source>
        <strain evidence="1">SZUA-1451</strain>
    </source>
</reference>
<sequence length="33" mass="3626">MNMHARLSMMREGERGVVVDIEGGAGVRQRLLG</sequence>
<dbReference type="Proteomes" id="UP000649326">
    <property type="component" value="Unassembled WGS sequence"/>
</dbReference>
<accession>A0A833DZW5</accession>
<name>A0A833DZW5_9EURY</name>
<proteinExistence type="predicted"/>
<organism evidence="1 2">
    <name type="scientific">Thermococcus paralvinellae</name>
    <dbReference type="NCBI Taxonomy" id="582419"/>
    <lineage>
        <taxon>Archaea</taxon>
        <taxon>Methanobacteriati</taxon>
        <taxon>Methanobacteriota</taxon>
        <taxon>Thermococci</taxon>
        <taxon>Thermococcales</taxon>
        <taxon>Thermococcaceae</taxon>
        <taxon>Thermococcus</taxon>
    </lineage>
</organism>
<evidence type="ECO:0000313" key="1">
    <source>
        <dbReference type="EMBL" id="HIP74829.1"/>
    </source>
</evidence>
<gene>
    <name evidence="1" type="ORF">EYH13_01485</name>
</gene>
<dbReference type="EMBL" id="DQUG01000062">
    <property type="protein sequence ID" value="HIP74829.1"/>
    <property type="molecule type" value="Genomic_DNA"/>
</dbReference>